<dbReference type="Pfam" id="PF21760">
    <property type="entry name" value="SecD_1st"/>
    <property type="match status" value="1"/>
</dbReference>
<comment type="subcellular location">
    <subcellularLocation>
        <location evidence="1 9">Cell membrane</location>
        <topology evidence="1 9">Multi-pass membrane protein</topology>
    </subcellularLocation>
</comment>
<evidence type="ECO:0000313" key="15">
    <source>
        <dbReference type="Proteomes" id="UP000221024"/>
    </source>
</evidence>
<dbReference type="HAMAP" id="MF_01463_B">
    <property type="entry name" value="SecD_B"/>
    <property type="match status" value="1"/>
</dbReference>
<dbReference type="Gene3D" id="1.20.1640.10">
    <property type="entry name" value="Multidrug efflux transporter AcrB transmembrane domain"/>
    <property type="match status" value="1"/>
</dbReference>
<keyword evidence="8 9" id="KW-0472">Membrane</keyword>
<keyword evidence="4 9" id="KW-0812">Transmembrane</keyword>
<dbReference type="NCBIfam" id="TIGR00916">
    <property type="entry name" value="2A0604s01"/>
    <property type="match status" value="1"/>
</dbReference>
<evidence type="ECO:0000256" key="2">
    <source>
        <dbReference type="ARBA" id="ARBA00022448"/>
    </source>
</evidence>
<dbReference type="GO" id="GO:0015450">
    <property type="term" value="F:protein-transporting ATPase activity"/>
    <property type="evidence" value="ECO:0007669"/>
    <property type="project" value="InterPro"/>
</dbReference>
<dbReference type="InterPro" id="IPR048631">
    <property type="entry name" value="SecD_1st"/>
</dbReference>
<dbReference type="GO" id="GO:0006605">
    <property type="term" value="P:protein targeting"/>
    <property type="evidence" value="ECO:0007669"/>
    <property type="project" value="UniProtKB-UniRule"/>
</dbReference>
<name>A0A2H3PA77_9BACT</name>
<comment type="subunit">
    <text evidence="9">Forms a complex with SecF. Part of the essential Sec protein translocation apparatus which comprises SecA, SecYEG and auxiliary proteins SecDF. Other proteins may also be involved.</text>
</comment>
<dbReference type="Pfam" id="PF02355">
    <property type="entry name" value="SecD_SecF_C"/>
    <property type="match status" value="1"/>
</dbReference>
<dbReference type="EMBL" id="PDEP01000001">
    <property type="protein sequence ID" value="PEN09178.1"/>
    <property type="molecule type" value="Genomic_DNA"/>
</dbReference>
<dbReference type="RefSeq" id="WP_098060578.1">
    <property type="nucleotide sequence ID" value="NZ_PDEP01000001.1"/>
</dbReference>
<feature type="domain" description="SecDF P1 head subdomain" evidence="13">
    <location>
        <begin position="375"/>
        <end position="476"/>
    </location>
</feature>
<dbReference type="FunFam" id="1.20.1640.10:FF:000004">
    <property type="entry name" value="Protein translocase subunit SecD"/>
    <property type="match status" value="1"/>
</dbReference>
<feature type="domain" description="Protein export membrane protein SecD/SecF C-terminal" evidence="11">
    <location>
        <begin position="482"/>
        <end position="642"/>
    </location>
</feature>
<reference evidence="14 15" key="1">
    <citation type="submission" date="2017-10" db="EMBL/GenBank/DDBJ databases">
        <title>Draft genome of Longimonas halophila.</title>
        <authorList>
            <person name="Goh K.M."/>
            <person name="Shamsir M.S."/>
            <person name="Lim S.W."/>
        </authorList>
    </citation>
    <scope>NUCLEOTIDE SEQUENCE [LARGE SCALE GENOMIC DNA]</scope>
    <source>
        <strain evidence="14 15">KCTC 42399</strain>
    </source>
</reference>
<dbReference type="PANTHER" id="PTHR30081:SF1">
    <property type="entry name" value="PROTEIN TRANSLOCASE SUBUNIT SECD"/>
    <property type="match status" value="1"/>
</dbReference>
<feature type="transmembrane region" description="Helical" evidence="9">
    <location>
        <begin position="497"/>
        <end position="517"/>
    </location>
</feature>
<dbReference type="PANTHER" id="PTHR30081">
    <property type="entry name" value="PROTEIN-EXPORT MEMBRANE PROTEIN SEC"/>
    <property type="match status" value="1"/>
</dbReference>
<keyword evidence="7 9" id="KW-0811">Translocation</keyword>
<dbReference type="Proteomes" id="UP000221024">
    <property type="component" value="Unassembled WGS sequence"/>
</dbReference>
<evidence type="ECO:0000256" key="3">
    <source>
        <dbReference type="ARBA" id="ARBA00022475"/>
    </source>
</evidence>
<dbReference type="Gene3D" id="3.30.70.3220">
    <property type="match status" value="1"/>
</dbReference>
<dbReference type="InterPro" id="IPR055344">
    <property type="entry name" value="SecD_SecF_C_bact"/>
</dbReference>
<evidence type="ECO:0000256" key="7">
    <source>
        <dbReference type="ARBA" id="ARBA00023010"/>
    </source>
</evidence>
<keyword evidence="6 9" id="KW-1133">Transmembrane helix</keyword>
<evidence type="ECO:0000259" key="11">
    <source>
        <dbReference type="Pfam" id="PF02355"/>
    </source>
</evidence>
<feature type="compositionally biased region" description="Low complexity" evidence="10">
    <location>
        <begin position="272"/>
        <end position="296"/>
    </location>
</feature>
<accession>A0A2H3PA77</accession>
<evidence type="ECO:0000256" key="8">
    <source>
        <dbReference type="ARBA" id="ARBA00023136"/>
    </source>
</evidence>
<feature type="transmembrane region" description="Helical" evidence="9">
    <location>
        <begin position="550"/>
        <end position="572"/>
    </location>
</feature>
<evidence type="ECO:0000259" key="13">
    <source>
        <dbReference type="Pfam" id="PF22599"/>
    </source>
</evidence>
<dbReference type="InterPro" id="IPR005791">
    <property type="entry name" value="SecD"/>
</dbReference>
<comment type="function">
    <text evidence="9">Part of the Sec protein translocase complex. Interacts with the SecYEG preprotein conducting channel. SecDF uses the proton motive force (PMF) to complete protein translocation after the ATP-dependent function of SecA.</text>
</comment>
<evidence type="ECO:0000256" key="10">
    <source>
        <dbReference type="SAM" id="MobiDB-lite"/>
    </source>
</evidence>
<dbReference type="NCBIfam" id="TIGR01129">
    <property type="entry name" value="secD"/>
    <property type="match status" value="1"/>
</dbReference>
<evidence type="ECO:0000256" key="5">
    <source>
        <dbReference type="ARBA" id="ARBA00022927"/>
    </source>
</evidence>
<gene>
    <name evidence="9 14" type="primary">secD</name>
    <name evidence="14" type="ORF">CRI93_00140</name>
</gene>
<evidence type="ECO:0000256" key="6">
    <source>
        <dbReference type="ARBA" id="ARBA00022989"/>
    </source>
</evidence>
<dbReference type="InterPro" id="IPR054384">
    <property type="entry name" value="SecDF_P1_head"/>
</dbReference>
<protein>
    <recommendedName>
        <fullName evidence="9">Protein translocase subunit SecD</fullName>
    </recommendedName>
</protein>
<dbReference type="AlphaFoldDB" id="A0A2H3PA77"/>
<dbReference type="Pfam" id="PF22599">
    <property type="entry name" value="SecDF_P1_head"/>
    <property type="match status" value="1"/>
</dbReference>
<evidence type="ECO:0000256" key="9">
    <source>
        <dbReference type="HAMAP-Rule" id="MF_01463"/>
    </source>
</evidence>
<dbReference type="GO" id="GO:0005886">
    <property type="term" value="C:plasma membrane"/>
    <property type="evidence" value="ECO:0007669"/>
    <property type="project" value="UniProtKB-SubCell"/>
</dbReference>
<dbReference type="GO" id="GO:0065002">
    <property type="term" value="P:intracellular protein transmembrane transport"/>
    <property type="evidence" value="ECO:0007669"/>
    <property type="project" value="UniProtKB-UniRule"/>
</dbReference>
<keyword evidence="3 9" id="KW-1003">Cell membrane</keyword>
<evidence type="ECO:0000256" key="4">
    <source>
        <dbReference type="ARBA" id="ARBA00022692"/>
    </source>
</evidence>
<feature type="transmembrane region" description="Helical" evidence="9">
    <location>
        <begin position="621"/>
        <end position="645"/>
    </location>
</feature>
<comment type="similarity">
    <text evidence="9">Belongs to the SecD/SecF family. SecD subfamily.</text>
</comment>
<feature type="region of interest" description="Disordered" evidence="10">
    <location>
        <begin position="246"/>
        <end position="299"/>
    </location>
</feature>
<dbReference type="PRINTS" id="PR00702">
    <property type="entry name" value="ACRIFLAVINRP"/>
</dbReference>
<evidence type="ECO:0000256" key="1">
    <source>
        <dbReference type="ARBA" id="ARBA00004651"/>
    </source>
</evidence>
<dbReference type="SUPFAM" id="SSF82866">
    <property type="entry name" value="Multidrug efflux transporter AcrB transmembrane domain"/>
    <property type="match status" value="1"/>
</dbReference>
<dbReference type="InterPro" id="IPR001036">
    <property type="entry name" value="Acrflvin-R"/>
</dbReference>
<dbReference type="InterPro" id="IPR048634">
    <property type="entry name" value="SecD_SecF_C"/>
</dbReference>
<organism evidence="14 15">
    <name type="scientific">Longimonas halophila</name>
    <dbReference type="NCBI Taxonomy" id="1469170"/>
    <lineage>
        <taxon>Bacteria</taxon>
        <taxon>Pseudomonadati</taxon>
        <taxon>Rhodothermota</taxon>
        <taxon>Rhodothermia</taxon>
        <taxon>Rhodothermales</taxon>
        <taxon>Salisaetaceae</taxon>
        <taxon>Longimonas</taxon>
    </lineage>
</organism>
<keyword evidence="15" id="KW-1185">Reference proteome</keyword>
<feature type="domain" description="Protein translocase subunit SecDF P1" evidence="12">
    <location>
        <begin position="162"/>
        <end position="220"/>
    </location>
</feature>
<proteinExistence type="inferred from homology"/>
<feature type="transmembrane region" description="Helical" evidence="9">
    <location>
        <begin position="522"/>
        <end position="544"/>
    </location>
</feature>
<evidence type="ECO:0000313" key="14">
    <source>
        <dbReference type="EMBL" id="PEN09178.1"/>
    </source>
</evidence>
<dbReference type="OrthoDB" id="9805019at2"/>
<dbReference type="InterPro" id="IPR022813">
    <property type="entry name" value="SecD/SecF_arch_bac"/>
</dbReference>
<comment type="caution">
    <text evidence="14">The sequence shown here is derived from an EMBL/GenBank/DDBJ whole genome shotgun (WGS) entry which is preliminary data.</text>
</comment>
<dbReference type="GO" id="GO:0043952">
    <property type="term" value="P:protein transport by the Sec complex"/>
    <property type="evidence" value="ECO:0007669"/>
    <property type="project" value="UniProtKB-UniRule"/>
</dbReference>
<keyword evidence="5 9" id="KW-0653">Protein transport</keyword>
<evidence type="ECO:0000259" key="12">
    <source>
        <dbReference type="Pfam" id="PF21760"/>
    </source>
</evidence>
<feature type="transmembrane region" description="Helical" evidence="9">
    <location>
        <begin position="593"/>
        <end position="615"/>
    </location>
</feature>
<dbReference type="Gene3D" id="3.30.1360.200">
    <property type="match status" value="1"/>
</dbReference>
<feature type="transmembrane region" description="Helical" evidence="9">
    <location>
        <begin position="5"/>
        <end position="23"/>
    </location>
</feature>
<sequence length="659" mass="71901">MKDNGFKIALTVFFVGLCGYYLYPTVQSIMLNQRLSDMTEQERVEYEQENFTQIQEIRQEALGLGLDLLGGMHVTLEIRVPDLLGQLAINQDDTFRDVLQTAADRALEEDRPVVEVFVEEFEERDPNVRLSRYFRNEQADITRRSENPEVIAYLNSQVEEAVTRAMEIVRNRVDRYGVSEPSIQRQGDRRIVVELPGVDNPERVRDLLRGTARLEFRLMADPQRLTEAAQDIIDYFEAQTAAADTAQADTANTDGGEAPDTSTDDALADAGAENNDTTAASDTTADPTADPLAQDDPLAEDGAAAENPFLQLMQPLPYQQQRPVFAHVTEPDTSAAMDLLRQDEVQRLMPSGVELMFGANAIGQTEDGINVYELIAVRDEVELAGEAITDASVEFDQFTNEAKVLMVMNSDGARTWARLTGANVGEPVAVALDGEIYSYPTVQQRILGGRSEISGLESRQEAQDIVTVLQSGALPAPLDIVGDRTVGPSLGEASIRAGFTSVVAGLVLVILFMVMYYRTGGIVANVALLLNLVLILGILAGFGATLTLPGIAGIVLTIGMAVDANVLIFDRIREEQNTGKTLKASIDAGYDRSLSAILDANITTFFVGVILYSFGVGPIQGFAVTLMAGILSSLFTAIIVTRIIFDYLVDERSMRVSYG</sequence>
<keyword evidence="2 9" id="KW-0813">Transport</keyword>